<dbReference type="Pfam" id="PF01741">
    <property type="entry name" value="MscL"/>
    <property type="match status" value="1"/>
</dbReference>
<evidence type="ECO:0000313" key="6">
    <source>
        <dbReference type="EMBL" id="PYF42664.1"/>
    </source>
</evidence>
<evidence type="ECO:0000313" key="8">
    <source>
        <dbReference type="Proteomes" id="UP000247715"/>
    </source>
</evidence>
<dbReference type="InterPro" id="IPR037673">
    <property type="entry name" value="MSC/AndL"/>
</dbReference>
<proteinExistence type="predicted"/>
<evidence type="ECO:0000313" key="9">
    <source>
        <dbReference type="Proteomes" id="UP000259864"/>
    </source>
</evidence>
<dbReference type="PANTHER" id="PTHR30266:SF2">
    <property type="entry name" value="LARGE-CONDUCTANCE MECHANOSENSITIVE CHANNEL"/>
    <property type="match status" value="1"/>
</dbReference>
<dbReference type="Proteomes" id="UP000247715">
    <property type="component" value="Unassembled WGS sequence"/>
</dbReference>
<evidence type="ECO:0000256" key="4">
    <source>
        <dbReference type="ARBA" id="ARBA00023136"/>
    </source>
</evidence>
<keyword evidence="2 5" id="KW-0812">Transmembrane</keyword>
<feature type="transmembrane region" description="Helical" evidence="5">
    <location>
        <begin position="29"/>
        <end position="50"/>
    </location>
</feature>
<evidence type="ECO:0000256" key="3">
    <source>
        <dbReference type="ARBA" id="ARBA00022989"/>
    </source>
</evidence>
<dbReference type="InterPro" id="IPR036019">
    <property type="entry name" value="MscL_channel"/>
</dbReference>
<reference evidence="9" key="2">
    <citation type="submission" date="2018-06" db="EMBL/GenBank/DDBJ databases">
        <authorList>
            <consortium name="Pathogen Informatics"/>
        </authorList>
    </citation>
    <scope>NUCLEOTIDE SEQUENCE [LARGE SCALE GENOMIC DNA]</scope>
    <source>
        <strain evidence="9">NCTC10135</strain>
    </source>
</reference>
<dbReference type="EMBL" id="LS991949">
    <property type="protein sequence ID" value="SYV89534.1"/>
    <property type="molecule type" value="Genomic_DNA"/>
</dbReference>
<name>A0A318U809_9BACT</name>
<gene>
    <name evidence="7" type="primary">mscL</name>
    <name evidence="6" type="ORF">BCF88_10741</name>
    <name evidence="7" type="ORF">NCTC10135_00021</name>
</gene>
<dbReference type="Gene3D" id="1.10.1200.120">
    <property type="entry name" value="Large-conductance mechanosensitive channel, MscL, domain 1"/>
    <property type="match status" value="1"/>
</dbReference>
<evidence type="ECO:0000256" key="1">
    <source>
        <dbReference type="ARBA" id="ARBA00004141"/>
    </source>
</evidence>
<dbReference type="STRING" id="1188234.MALK_3200"/>
<dbReference type="AlphaFoldDB" id="A0A318U809"/>
<dbReference type="GO" id="GO:0016020">
    <property type="term" value="C:membrane"/>
    <property type="evidence" value="ECO:0007669"/>
    <property type="project" value="UniProtKB-SubCell"/>
</dbReference>
<reference evidence="7" key="3">
    <citation type="submission" date="2018-06" db="EMBL/GenBank/DDBJ databases">
        <authorList>
            <consortium name="Pathogen Informatics"/>
            <person name="Doyle S."/>
        </authorList>
    </citation>
    <scope>NUCLEOTIDE SEQUENCE</scope>
    <source>
        <strain evidence="7">NCTC10135</strain>
    </source>
</reference>
<dbReference type="RefSeq" id="WP_110858344.1">
    <property type="nucleotide sequence ID" value="NZ_LS991949.1"/>
</dbReference>
<dbReference type="Proteomes" id="UP000259864">
    <property type="component" value="Chromosome 1"/>
</dbReference>
<dbReference type="GO" id="GO:0008381">
    <property type="term" value="F:mechanosensitive monoatomic ion channel activity"/>
    <property type="evidence" value="ECO:0007669"/>
    <property type="project" value="TreeGrafter"/>
</dbReference>
<dbReference type="SUPFAM" id="SSF81330">
    <property type="entry name" value="Gated mechanosensitive channel"/>
    <property type="match status" value="1"/>
</dbReference>
<evidence type="ECO:0000256" key="5">
    <source>
        <dbReference type="SAM" id="Phobius"/>
    </source>
</evidence>
<evidence type="ECO:0000313" key="7">
    <source>
        <dbReference type="EMBL" id="SYV89534.1"/>
    </source>
</evidence>
<protein>
    <submittedName>
        <fullName evidence="6 7">Large conductance mechanosensitive channel</fullName>
    </submittedName>
</protein>
<dbReference type="EMBL" id="QKLP01000007">
    <property type="protein sequence ID" value="PYF42664.1"/>
    <property type="molecule type" value="Genomic_DNA"/>
</dbReference>
<keyword evidence="4 5" id="KW-0472">Membrane</keyword>
<dbReference type="KEGG" id="mala:NCTC10135_00021"/>
<accession>A0A318U809</accession>
<evidence type="ECO:0000256" key="2">
    <source>
        <dbReference type="ARBA" id="ARBA00022692"/>
    </source>
</evidence>
<sequence length="153" mass="17052">MTKEELKDKKMYVKKAFKDAKAALKRGNIFMLAIGLLLGASFGAVVASLANDVIMASIASIFSVDSVKDLKAGNVLIGKFLAALIQFLIVTLFVFLILFLVFLIKNIIAYHRAKKQPIEEPKIEVPQPTVEELILKELQDLNKKFDSISKQKK</sequence>
<comment type="subcellular location">
    <subcellularLocation>
        <location evidence="1">Membrane</location>
        <topology evidence="1">Multi-pass membrane protein</topology>
    </subcellularLocation>
</comment>
<feature type="transmembrane region" description="Helical" evidence="5">
    <location>
        <begin position="80"/>
        <end position="104"/>
    </location>
</feature>
<reference evidence="6 8" key="1">
    <citation type="submission" date="2018-06" db="EMBL/GenBank/DDBJ databases">
        <title>Genomic Encyclopedia of Archaeal and Bacterial Type Strains, Phase II (KMG-II): from individual species to whole genera.</title>
        <authorList>
            <person name="Goeker M."/>
        </authorList>
    </citation>
    <scope>NUCLEOTIDE SEQUENCE [LARGE SCALE GENOMIC DNA]</scope>
    <source>
        <strain evidence="6 8">ATCC 29103</strain>
    </source>
</reference>
<organism evidence="6 8">
    <name type="scientific">Metamycoplasma alkalescens</name>
    <dbReference type="NCBI Taxonomy" id="45363"/>
    <lineage>
        <taxon>Bacteria</taxon>
        <taxon>Bacillati</taxon>
        <taxon>Mycoplasmatota</taxon>
        <taxon>Mycoplasmoidales</taxon>
        <taxon>Metamycoplasmataceae</taxon>
        <taxon>Metamycoplasma</taxon>
    </lineage>
</organism>
<keyword evidence="3 5" id="KW-1133">Transmembrane helix</keyword>
<dbReference type="PANTHER" id="PTHR30266">
    <property type="entry name" value="MECHANOSENSITIVE CHANNEL MSCL"/>
    <property type="match status" value="1"/>
</dbReference>